<dbReference type="Pfam" id="PF02493">
    <property type="entry name" value="MORN"/>
    <property type="match status" value="3"/>
</dbReference>
<gene>
    <name evidence="3" type="ORF">GHT09_013193</name>
</gene>
<protein>
    <recommendedName>
        <fullName evidence="5">Radial spoke head 1 homolog</fullName>
    </recommendedName>
</protein>
<feature type="compositionally biased region" description="Basic and acidic residues" evidence="2">
    <location>
        <begin position="294"/>
        <end position="353"/>
    </location>
</feature>
<feature type="region of interest" description="Disordered" evidence="2">
    <location>
        <begin position="180"/>
        <end position="212"/>
    </location>
</feature>
<feature type="compositionally biased region" description="Acidic residues" evidence="2">
    <location>
        <begin position="203"/>
        <end position="212"/>
    </location>
</feature>
<evidence type="ECO:0000256" key="2">
    <source>
        <dbReference type="SAM" id="MobiDB-lite"/>
    </source>
</evidence>
<evidence type="ECO:0008006" key="5">
    <source>
        <dbReference type="Google" id="ProtNLM"/>
    </source>
</evidence>
<proteinExistence type="predicted"/>
<dbReference type="GO" id="GO:0007286">
    <property type="term" value="P:spermatid development"/>
    <property type="evidence" value="ECO:0007669"/>
    <property type="project" value="TreeGrafter"/>
</dbReference>
<dbReference type="AlphaFoldDB" id="A0A834QG13"/>
<dbReference type="GO" id="GO:0005634">
    <property type="term" value="C:nucleus"/>
    <property type="evidence" value="ECO:0007669"/>
    <property type="project" value="TreeGrafter"/>
</dbReference>
<evidence type="ECO:0000313" key="4">
    <source>
        <dbReference type="Proteomes" id="UP000662637"/>
    </source>
</evidence>
<feature type="compositionally biased region" description="Acidic residues" evidence="2">
    <location>
        <begin position="226"/>
        <end position="245"/>
    </location>
</feature>
<dbReference type="GO" id="GO:0035082">
    <property type="term" value="P:axoneme assembly"/>
    <property type="evidence" value="ECO:0007669"/>
    <property type="project" value="TreeGrafter"/>
</dbReference>
<feature type="region of interest" description="Disordered" evidence="2">
    <location>
        <begin position="224"/>
        <end position="370"/>
    </location>
</feature>
<dbReference type="PANTHER" id="PTHR43215:SF14">
    <property type="entry name" value="RADIAL SPOKE HEAD 1 HOMOLOG"/>
    <property type="match status" value="1"/>
</dbReference>
<name>A0A834QG13_MARMO</name>
<evidence type="ECO:0000313" key="3">
    <source>
        <dbReference type="EMBL" id="KAF7475838.1"/>
    </source>
</evidence>
<feature type="compositionally biased region" description="Basic and acidic residues" evidence="2">
    <location>
        <begin position="246"/>
        <end position="283"/>
    </location>
</feature>
<dbReference type="Proteomes" id="UP000662637">
    <property type="component" value="Unassembled WGS sequence"/>
</dbReference>
<dbReference type="Gene3D" id="2.20.110.10">
    <property type="entry name" value="Histone H3 K4-specific methyltransferase SET7/9 N-terminal domain"/>
    <property type="match status" value="1"/>
</dbReference>
<sequence>MCSVARVCQQSRDQSPLPSVYLNGPWEVRNPKLPLFGPKWLVSWPPSRPSVISRSALTPEVLSGGEVMHWALVLTRHGQGTYFYADTGSKYIGTWVNGQQEGAAELVHLNHRYQGKFMNKNPVGPGKYVFDIGCEQHGEYRLTDTERGEEEEEEETLITIVPKWKATKITDLALWTPTLAEEQPPTEGPGQEEVVGIEGRGESEEEAQDMPEGYEGEMEMLRPLGEDQDIYPEEAGEGGGCEGEEREGGEHQGEEHQGEEHEGEERGGGEHQGEEHRGKEHVGSTRVGSVRVGSTRERSTRVMSKEHQGEEHQGEEHEGEEHQGEEHQGEEHEGGEHQGEEHQSEEHEGEEHQGNVSFEEEEGRQSDLQD</sequence>
<comment type="caution">
    <text evidence="3">The sequence shown here is derived from an EMBL/GenBank/DDBJ whole genome shotgun (WGS) entry which is preliminary data.</text>
</comment>
<dbReference type="PANTHER" id="PTHR43215">
    <property type="entry name" value="RADIAL SPOKE HEAD 1 HOMOLOG"/>
    <property type="match status" value="1"/>
</dbReference>
<feature type="compositionally biased region" description="Low complexity" evidence="2">
    <location>
        <begin position="284"/>
        <end position="293"/>
    </location>
</feature>
<dbReference type="SUPFAM" id="SSF82185">
    <property type="entry name" value="Histone H3 K4-specific methyltransferase SET7/9 N-terminal domain"/>
    <property type="match status" value="1"/>
</dbReference>
<feature type="compositionally biased region" description="Low complexity" evidence="2">
    <location>
        <begin position="181"/>
        <end position="196"/>
    </location>
</feature>
<evidence type="ECO:0000256" key="1">
    <source>
        <dbReference type="ARBA" id="ARBA00022737"/>
    </source>
</evidence>
<dbReference type="EMBL" id="WJEC01002845">
    <property type="protein sequence ID" value="KAF7475838.1"/>
    <property type="molecule type" value="Genomic_DNA"/>
</dbReference>
<keyword evidence="1" id="KW-0677">Repeat</keyword>
<dbReference type="InterPro" id="IPR003409">
    <property type="entry name" value="MORN"/>
</dbReference>
<organism evidence="3 4">
    <name type="scientific">Marmota monax</name>
    <name type="common">Woodchuck</name>
    <dbReference type="NCBI Taxonomy" id="9995"/>
    <lineage>
        <taxon>Eukaryota</taxon>
        <taxon>Metazoa</taxon>
        <taxon>Chordata</taxon>
        <taxon>Craniata</taxon>
        <taxon>Vertebrata</taxon>
        <taxon>Euteleostomi</taxon>
        <taxon>Mammalia</taxon>
        <taxon>Eutheria</taxon>
        <taxon>Euarchontoglires</taxon>
        <taxon>Glires</taxon>
        <taxon>Rodentia</taxon>
        <taxon>Sciuromorpha</taxon>
        <taxon>Sciuridae</taxon>
        <taxon>Xerinae</taxon>
        <taxon>Marmotini</taxon>
        <taxon>Marmota</taxon>
    </lineage>
</organism>
<accession>A0A834QG13</accession>
<dbReference type="GO" id="GO:0031514">
    <property type="term" value="C:motile cilium"/>
    <property type="evidence" value="ECO:0007669"/>
    <property type="project" value="TreeGrafter"/>
</dbReference>
<reference evidence="3" key="1">
    <citation type="submission" date="2020-08" db="EMBL/GenBank/DDBJ databases">
        <authorList>
            <person name="Shumante A."/>
            <person name="Zimin A.V."/>
            <person name="Puiu D."/>
            <person name="Salzberg S.L."/>
        </authorList>
    </citation>
    <scope>NUCLEOTIDE SEQUENCE</scope>
    <source>
        <strain evidence="3">WC2-LM</strain>
        <tissue evidence="3">Liver</tissue>
    </source>
</reference>